<gene>
    <name evidence="2" type="ORF">SUNI508_10881</name>
</gene>
<dbReference type="EMBL" id="JARVKF010000422">
    <property type="protein sequence ID" value="KAK9414763.1"/>
    <property type="molecule type" value="Genomic_DNA"/>
</dbReference>
<proteinExistence type="predicted"/>
<evidence type="ECO:0000313" key="3">
    <source>
        <dbReference type="Proteomes" id="UP001408356"/>
    </source>
</evidence>
<feature type="region of interest" description="Disordered" evidence="1">
    <location>
        <begin position="30"/>
        <end position="49"/>
    </location>
</feature>
<evidence type="ECO:0000313" key="2">
    <source>
        <dbReference type="EMBL" id="KAK9414763.1"/>
    </source>
</evidence>
<comment type="caution">
    <text evidence="2">The sequence shown here is derived from an EMBL/GenBank/DDBJ whole genome shotgun (WGS) entry which is preliminary data.</text>
</comment>
<organism evidence="2 3">
    <name type="scientific">Seiridium unicorne</name>
    <dbReference type="NCBI Taxonomy" id="138068"/>
    <lineage>
        <taxon>Eukaryota</taxon>
        <taxon>Fungi</taxon>
        <taxon>Dikarya</taxon>
        <taxon>Ascomycota</taxon>
        <taxon>Pezizomycotina</taxon>
        <taxon>Sordariomycetes</taxon>
        <taxon>Xylariomycetidae</taxon>
        <taxon>Amphisphaeriales</taxon>
        <taxon>Sporocadaceae</taxon>
        <taxon>Seiridium</taxon>
    </lineage>
</organism>
<reference evidence="2 3" key="1">
    <citation type="journal article" date="2024" name="J. Plant Pathol.">
        <title>Sequence and assembly of the genome of Seiridium unicorne, isolate CBS 538.82, causal agent of cypress canker disease.</title>
        <authorList>
            <person name="Scali E."/>
            <person name="Rocca G.D."/>
            <person name="Danti R."/>
            <person name="Garbelotto M."/>
            <person name="Barberini S."/>
            <person name="Baroncelli R."/>
            <person name="Emiliani G."/>
        </authorList>
    </citation>
    <scope>NUCLEOTIDE SEQUENCE [LARGE SCALE GENOMIC DNA]</scope>
    <source>
        <strain evidence="2 3">BM-138-508</strain>
    </source>
</reference>
<name>A0ABR2UJU1_9PEZI</name>
<sequence>MSRSHSPGSDNSSFVICLVCGFWVPISNRRESSSTQRTEAEGDRSSSITSASPQIIAFLLITPAEKNAILAMVKQIERDLRGGIAQLHAIIRSGDRTKTKLVDLGRQLDAVMELLAGLDMRLNRIGV</sequence>
<feature type="compositionally biased region" description="Basic and acidic residues" evidence="1">
    <location>
        <begin position="30"/>
        <end position="44"/>
    </location>
</feature>
<evidence type="ECO:0000256" key="1">
    <source>
        <dbReference type="SAM" id="MobiDB-lite"/>
    </source>
</evidence>
<protein>
    <submittedName>
        <fullName evidence="2">Uncharacterized protein</fullName>
    </submittedName>
</protein>
<dbReference type="Proteomes" id="UP001408356">
    <property type="component" value="Unassembled WGS sequence"/>
</dbReference>
<keyword evidence="3" id="KW-1185">Reference proteome</keyword>
<accession>A0ABR2UJU1</accession>